<dbReference type="GO" id="GO:0003755">
    <property type="term" value="F:peptidyl-prolyl cis-trans isomerase activity"/>
    <property type="evidence" value="ECO:0007669"/>
    <property type="project" value="InterPro"/>
</dbReference>
<dbReference type="InterPro" id="IPR046357">
    <property type="entry name" value="PPIase_dom_sf"/>
</dbReference>
<accession>X1DPU0</accession>
<dbReference type="Gene3D" id="3.10.50.40">
    <property type="match status" value="1"/>
</dbReference>
<gene>
    <name evidence="2" type="ORF">S03H2_01818</name>
</gene>
<evidence type="ECO:0000313" key="2">
    <source>
        <dbReference type="EMBL" id="GAH22222.1"/>
    </source>
</evidence>
<comment type="caution">
    <text evidence="2">The sequence shown here is derived from an EMBL/GenBank/DDBJ whole genome shotgun (WGS) entry which is preliminary data.</text>
</comment>
<feature type="domain" description="PpiC" evidence="1">
    <location>
        <begin position="1"/>
        <end position="31"/>
    </location>
</feature>
<name>X1DPU0_9ZZZZ</name>
<feature type="non-terminal residue" evidence="2">
    <location>
        <position position="1"/>
    </location>
</feature>
<sequence length="82" mass="9734">QFIETAFSLKEGEASKPLDLLFGYYIIELNTRELLLDNFSEQKEEFKENFLAQKREQTLNLWLQQIWKKAKIADNSSLFFSP</sequence>
<proteinExistence type="predicted"/>
<reference evidence="2" key="1">
    <citation type="journal article" date="2014" name="Front. Microbiol.">
        <title>High frequency of phylogenetically diverse reductive dehalogenase-homologous genes in deep subseafloor sedimentary metagenomes.</title>
        <authorList>
            <person name="Kawai M."/>
            <person name="Futagami T."/>
            <person name="Toyoda A."/>
            <person name="Takaki Y."/>
            <person name="Nishi S."/>
            <person name="Hori S."/>
            <person name="Arai W."/>
            <person name="Tsubouchi T."/>
            <person name="Morono Y."/>
            <person name="Uchiyama I."/>
            <person name="Ito T."/>
            <person name="Fujiyama A."/>
            <person name="Inagaki F."/>
            <person name="Takami H."/>
        </authorList>
    </citation>
    <scope>NUCLEOTIDE SEQUENCE</scope>
    <source>
        <strain evidence="2">Expedition CK06-06</strain>
    </source>
</reference>
<dbReference type="EMBL" id="BARU01000563">
    <property type="protein sequence ID" value="GAH22222.1"/>
    <property type="molecule type" value="Genomic_DNA"/>
</dbReference>
<dbReference type="PROSITE" id="PS50198">
    <property type="entry name" value="PPIC_PPIASE_2"/>
    <property type="match status" value="1"/>
</dbReference>
<dbReference type="AlphaFoldDB" id="X1DPU0"/>
<dbReference type="InterPro" id="IPR000297">
    <property type="entry name" value="PPIase_PpiC"/>
</dbReference>
<evidence type="ECO:0000259" key="1">
    <source>
        <dbReference type="PROSITE" id="PS50198"/>
    </source>
</evidence>
<organism evidence="2">
    <name type="scientific">marine sediment metagenome</name>
    <dbReference type="NCBI Taxonomy" id="412755"/>
    <lineage>
        <taxon>unclassified sequences</taxon>
        <taxon>metagenomes</taxon>
        <taxon>ecological metagenomes</taxon>
    </lineage>
</organism>
<protein>
    <recommendedName>
        <fullName evidence="1">PpiC domain-containing protein</fullName>
    </recommendedName>
</protein>